<dbReference type="Pfam" id="PF00282">
    <property type="entry name" value="Pyridoxal_deC"/>
    <property type="match status" value="1"/>
</dbReference>
<dbReference type="GO" id="GO:0016831">
    <property type="term" value="F:carboxy-lyase activity"/>
    <property type="evidence" value="ECO:0007669"/>
    <property type="project" value="UniProtKB-KW"/>
</dbReference>
<dbReference type="GO" id="GO:0019752">
    <property type="term" value="P:carboxylic acid metabolic process"/>
    <property type="evidence" value="ECO:0007669"/>
    <property type="project" value="InterPro"/>
</dbReference>
<gene>
    <name evidence="8" type="ordered locus">Maqu_3584</name>
</gene>
<organism evidence="8 9">
    <name type="scientific">Marinobacter nauticus (strain ATCC 700491 / DSM 11845 / VT8)</name>
    <name type="common">Marinobacter aquaeolei</name>
    <dbReference type="NCBI Taxonomy" id="351348"/>
    <lineage>
        <taxon>Bacteria</taxon>
        <taxon>Pseudomonadati</taxon>
        <taxon>Pseudomonadota</taxon>
        <taxon>Gammaproteobacteria</taxon>
        <taxon>Pseudomonadales</taxon>
        <taxon>Marinobacteraceae</taxon>
        <taxon>Marinobacter</taxon>
    </lineage>
</organism>
<feature type="modified residue" description="N6-(pyridoxal phosphate)lysine" evidence="6">
    <location>
        <position position="391"/>
    </location>
</feature>
<dbReference type="GO" id="GO:0005737">
    <property type="term" value="C:cytoplasm"/>
    <property type="evidence" value="ECO:0007669"/>
    <property type="project" value="TreeGrafter"/>
</dbReference>
<evidence type="ECO:0000256" key="1">
    <source>
        <dbReference type="ARBA" id="ARBA00001933"/>
    </source>
</evidence>
<dbReference type="InterPro" id="IPR022517">
    <property type="entry name" value="Asp_decarboxylase_pyridox"/>
</dbReference>
<dbReference type="EMBL" id="CP000514">
    <property type="protein sequence ID" value="ABM20653.1"/>
    <property type="molecule type" value="Genomic_DNA"/>
</dbReference>
<dbReference type="SUPFAM" id="SSF53383">
    <property type="entry name" value="PLP-dependent transferases"/>
    <property type="match status" value="1"/>
</dbReference>
<dbReference type="InterPro" id="IPR015422">
    <property type="entry name" value="PyrdxlP-dep_Trfase_small"/>
</dbReference>
<dbReference type="Gene3D" id="3.40.640.10">
    <property type="entry name" value="Type I PLP-dependent aspartate aminotransferase-like (Major domain)"/>
    <property type="match status" value="1"/>
</dbReference>
<keyword evidence="3" id="KW-0210">Decarboxylase</keyword>
<dbReference type="NCBIfam" id="TIGR03799">
    <property type="entry name" value="NOD_PanD_pyr"/>
    <property type="match status" value="1"/>
</dbReference>
<dbReference type="Proteomes" id="UP000000998">
    <property type="component" value="Chromosome"/>
</dbReference>
<evidence type="ECO:0000313" key="9">
    <source>
        <dbReference type="Proteomes" id="UP000000998"/>
    </source>
</evidence>
<dbReference type="KEGG" id="maq:Maqu_3584"/>
<comment type="cofactor">
    <cofactor evidence="1 6">
        <name>pyridoxal 5'-phosphate</name>
        <dbReference type="ChEBI" id="CHEBI:597326"/>
    </cofactor>
</comment>
<dbReference type="InterPro" id="IPR015421">
    <property type="entry name" value="PyrdxlP-dep_Trfase_major"/>
</dbReference>
<keyword evidence="4 6" id="KW-0663">Pyridoxal phosphate</keyword>
<proteinExistence type="inferred from homology"/>
<feature type="region of interest" description="Disordered" evidence="7">
    <location>
        <begin position="1"/>
        <end position="43"/>
    </location>
</feature>
<dbReference type="InterPro" id="IPR002129">
    <property type="entry name" value="PyrdxlP-dep_de-COase"/>
</dbReference>
<dbReference type="HOGENOM" id="CLU_011856_0_4_6"/>
<sequence length="611" mass="68161">MASLPDRSYTTQPQGTNAPLGGWQTFFATGPRPAPSDGFPEPTHRIPLNVCGAMTGKKKSAQASLEAMYRVFTVPEAPESTLSRIDQDISRNLAGFLQEHIVAIERDLSEVEKDFSDYVIPEKPVFVSEQTQFLLDKLVANSVHTASPAFIGHMTSALPYFMLPLSKIMIALNQNLVKTETSKAFTPMERQVLGQIHRLVYQEDGSFYRKWMHDPRHALGAMCSGGTVANLTALWVARNRAFPAEGSFRGLHEEGLFRALKYYGHEGAAIVVSKRGHYSLRKAADVLGLGRDALVPVETDEFNRIQTDALRDKCLELQKQKIKIMAICGVAGTTETGNVDPLDAMADIAREFGAHFHVDAAWGGPTLFSRTHRHLLRGIEKADSVTFDAHKQLYVPMGAGLVVFKDPSLASAVEHHAQYIIRKGSRDLGSTTLEGSRPGMAMLIHSGLKILAREGYEILIDQGIDKAKTFANMIDEQPDFELVTRPELNILTYRYCPEDVRQALAMADELQAEKMNTCLNRITKFIQKTQRERGKAFVSRTRLEPARYYHFPCIVFRVVLANPLTTPDILEDILREQRELSKEDGIADEMAILHQMAAAVLKQNQKEARQA</sequence>
<dbReference type="AlphaFoldDB" id="A1U6N4"/>
<dbReference type="Gene3D" id="3.90.1150.10">
    <property type="entry name" value="Aspartate Aminotransferase, domain 1"/>
    <property type="match status" value="1"/>
</dbReference>
<reference evidence="9" key="1">
    <citation type="journal article" date="2011" name="Appl. Environ. Microbiol.">
        <title>Genomic potential of Marinobacter aquaeolei, a biogeochemical 'opportunitroph'.</title>
        <authorList>
            <person name="Singer E."/>
            <person name="Webb E.A."/>
            <person name="Nelson W.C."/>
            <person name="Heidelberg J.F."/>
            <person name="Ivanova N."/>
            <person name="Pati A."/>
            <person name="Edwards K.J."/>
        </authorList>
    </citation>
    <scope>NUCLEOTIDE SEQUENCE [LARGE SCALE GENOMIC DNA]</scope>
    <source>
        <strain evidence="9">ATCC 700491 / DSM 11845 / VT8</strain>
    </source>
</reference>
<evidence type="ECO:0000256" key="7">
    <source>
        <dbReference type="SAM" id="MobiDB-lite"/>
    </source>
</evidence>
<evidence type="ECO:0000256" key="3">
    <source>
        <dbReference type="ARBA" id="ARBA00022793"/>
    </source>
</evidence>
<dbReference type="PANTHER" id="PTHR45677:SF8">
    <property type="entry name" value="CYSTEINE SULFINIC ACID DECARBOXYLASE"/>
    <property type="match status" value="1"/>
</dbReference>
<feature type="compositionally biased region" description="Polar residues" evidence="7">
    <location>
        <begin position="8"/>
        <end position="17"/>
    </location>
</feature>
<dbReference type="PANTHER" id="PTHR45677">
    <property type="entry name" value="GLUTAMATE DECARBOXYLASE-RELATED"/>
    <property type="match status" value="1"/>
</dbReference>
<dbReference type="STRING" id="351348.Maqu_3584"/>
<protein>
    <submittedName>
        <fullName evidence="8">Pyridoxal-dependent decarboxylase</fullName>
    </submittedName>
</protein>
<evidence type="ECO:0000313" key="8">
    <source>
        <dbReference type="EMBL" id="ABM20653.1"/>
    </source>
</evidence>
<dbReference type="eggNOG" id="COG0076">
    <property type="taxonomic scope" value="Bacteria"/>
</dbReference>
<dbReference type="InterPro" id="IPR015424">
    <property type="entry name" value="PyrdxlP-dep_Trfase"/>
</dbReference>
<evidence type="ECO:0000256" key="4">
    <source>
        <dbReference type="ARBA" id="ARBA00022898"/>
    </source>
</evidence>
<keyword evidence="5" id="KW-0456">Lyase</keyword>
<evidence type="ECO:0000256" key="6">
    <source>
        <dbReference type="PIRSR" id="PIRSR602129-50"/>
    </source>
</evidence>
<name>A1U6N4_MARN8</name>
<evidence type="ECO:0000256" key="5">
    <source>
        <dbReference type="ARBA" id="ARBA00023239"/>
    </source>
</evidence>
<accession>A1U6N4</accession>
<evidence type="ECO:0000256" key="2">
    <source>
        <dbReference type="ARBA" id="ARBA00009533"/>
    </source>
</evidence>
<dbReference type="GO" id="GO:0030170">
    <property type="term" value="F:pyridoxal phosphate binding"/>
    <property type="evidence" value="ECO:0007669"/>
    <property type="project" value="InterPro"/>
</dbReference>
<comment type="similarity">
    <text evidence="2">Belongs to the group II decarboxylase family.</text>
</comment>